<dbReference type="Proteomes" id="UP000534783">
    <property type="component" value="Unassembled WGS sequence"/>
</dbReference>
<gene>
    <name evidence="2" type="ORF">MNODULE_16235</name>
</gene>
<name>A0A7X6DS17_9BACT</name>
<organism evidence="2 3">
    <name type="scientific">Candidatus Manganitrophus noduliformans</name>
    <dbReference type="NCBI Taxonomy" id="2606439"/>
    <lineage>
        <taxon>Bacteria</taxon>
        <taxon>Pseudomonadati</taxon>
        <taxon>Nitrospirota</taxon>
        <taxon>Nitrospiria</taxon>
        <taxon>Candidatus Troglogloeales</taxon>
        <taxon>Candidatus Manganitrophaceae</taxon>
        <taxon>Candidatus Manganitrophus</taxon>
    </lineage>
</organism>
<dbReference type="Pfam" id="PF02789">
    <property type="entry name" value="Peptidase_M17_N"/>
    <property type="match status" value="1"/>
</dbReference>
<feature type="domain" description="Peptidase M17 leucyl aminopeptidase N-terminal" evidence="1">
    <location>
        <begin position="19"/>
        <end position="114"/>
    </location>
</feature>
<protein>
    <recommendedName>
        <fullName evidence="1">Peptidase M17 leucyl aminopeptidase N-terminal domain-containing protein</fullName>
    </recommendedName>
</protein>
<comment type="caution">
    <text evidence="2">The sequence shown here is derived from an EMBL/GenBank/DDBJ whole genome shotgun (WGS) entry which is preliminary data.</text>
</comment>
<dbReference type="RefSeq" id="WP_168061808.1">
    <property type="nucleotide sequence ID" value="NZ_VTOW01000003.1"/>
</dbReference>
<dbReference type="AlphaFoldDB" id="A0A7X6DS17"/>
<evidence type="ECO:0000313" key="2">
    <source>
        <dbReference type="EMBL" id="NKE72299.1"/>
    </source>
</evidence>
<dbReference type="InterPro" id="IPR008283">
    <property type="entry name" value="Peptidase_M17_N"/>
</dbReference>
<evidence type="ECO:0000313" key="3">
    <source>
        <dbReference type="Proteomes" id="UP000534783"/>
    </source>
</evidence>
<dbReference type="EMBL" id="VTOW01000003">
    <property type="protein sequence ID" value="NKE72299.1"/>
    <property type="molecule type" value="Genomic_DNA"/>
</dbReference>
<dbReference type="SUPFAM" id="SSF52949">
    <property type="entry name" value="Macro domain-like"/>
    <property type="match status" value="1"/>
</dbReference>
<sequence>MRVGIFSGKLTKLHAEILVVSCFEDVRPLRGFAGEVDWLYGGIFSNLLMQGRVTGKLGEILLLATQQKMQVPKVILAGLGPANAYEAADFGLIAKRIAGVMMGLQARECAMELLPPPSRSLDPILLMESFLKGMEETKKLEPFDLTFVVKDGEKARALQQRIKNGSYVWSHSYSLARSEND</sequence>
<dbReference type="GO" id="GO:0006508">
    <property type="term" value="P:proteolysis"/>
    <property type="evidence" value="ECO:0007669"/>
    <property type="project" value="InterPro"/>
</dbReference>
<dbReference type="InterPro" id="IPR043472">
    <property type="entry name" value="Macro_dom-like"/>
</dbReference>
<keyword evidence="3" id="KW-1185">Reference proteome</keyword>
<dbReference type="Gene3D" id="3.40.220.10">
    <property type="entry name" value="Leucine Aminopeptidase, subunit E, domain 1"/>
    <property type="match status" value="1"/>
</dbReference>
<reference evidence="2 3" key="1">
    <citation type="journal article" date="2020" name="Nature">
        <title>Bacterial chemolithoautotrophy via manganese oxidation.</title>
        <authorList>
            <person name="Yu H."/>
            <person name="Leadbetter J.R."/>
        </authorList>
    </citation>
    <scope>NUCLEOTIDE SEQUENCE [LARGE SCALE GENOMIC DNA]</scope>
    <source>
        <strain evidence="2 3">Mn-1</strain>
    </source>
</reference>
<dbReference type="GO" id="GO:0070006">
    <property type="term" value="F:metalloaminopeptidase activity"/>
    <property type="evidence" value="ECO:0007669"/>
    <property type="project" value="InterPro"/>
</dbReference>
<proteinExistence type="predicted"/>
<evidence type="ECO:0000259" key="1">
    <source>
        <dbReference type="Pfam" id="PF02789"/>
    </source>
</evidence>
<accession>A0A7X6DS17</accession>